<dbReference type="Proteomes" id="UP000054937">
    <property type="component" value="Unassembled WGS sequence"/>
</dbReference>
<dbReference type="SUPFAM" id="SSF82171">
    <property type="entry name" value="DPP6 N-terminal domain-like"/>
    <property type="match status" value="1"/>
</dbReference>
<keyword evidence="2" id="KW-1185">Reference proteome</keyword>
<sequence length="270" mass="30993">METQNFTILNKYKPEVDNPGIFDAQFSKDSQYIYHCYLKGFQKYSLTENQVVFSVQFDSIEGPQGTQLPQCRELKILEEKKYLIISIQHYGLMVYDTNGNFIKLIAQHEKVYYGFVQINQQKNLILYELQQQNYDEDGSYINTQYQLICINDNLQQIKQINSDEIIISASMSKNNDYVAVQFSTKTKQNCIEKCFFCDTGTDNCVQQCTSCNETQARILKNGKCVCEPGFSEENDSPQCILNSENIESITAVTKSSTLALTTLIFTNPTE</sequence>
<gene>
    <name evidence="1" type="ORF">PPERSA_11084</name>
</gene>
<evidence type="ECO:0000313" key="2">
    <source>
        <dbReference type="Proteomes" id="UP000054937"/>
    </source>
</evidence>
<reference evidence="1 2" key="1">
    <citation type="journal article" date="2015" name="Sci. Rep.">
        <title>Genome of the facultative scuticociliatosis pathogen Pseudocohnilembus persalinus provides insight into its virulence through horizontal gene transfer.</title>
        <authorList>
            <person name="Xiong J."/>
            <person name="Wang G."/>
            <person name="Cheng J."/>
            <person name="Tian M."/>
            <person name="Pan X."/>
            <person name="Warren A."/>
            <person name="Jiang C."/>
            <person name="Yuan D."/>
            <person name="Miao W."/>
        </authorList>
    </citation>
    <scope>NUCLEOTIDE SEQUENCE [LARGE SCALE GENOMIC DNA]</scope>
    <source>
        <strain evidence="1">36N120E</strain>
    </source>
</reference>
<comment type="caution">
    <text evidence="1">The sequence shown here is derived from an EMBL/GenBank/DDBJ whole genome shotgun (WGS) entry which is preliminary data.</text>
</comment>
<accession>A0A0V0QYY3</accession>
<dbReference type="EMBL" id="LDAU01000082">
    <property type="protein sequence ID" value="KRX07535.1"/>
    <property type="molecule type" value="Genomic_DNA"/>
</dbReference>
<dbReference type="AlphaFoldDB" id="A0A0V0QYY3"/>
<name>A0A0V0QYY3_PSEPJ</name>
<organism evidence="1 2">
    <name type="scientific">Pseudocohnilembus persalinus</name>
    <name type="common">Ciliate</name>
    <dbReference type="NCBI Taxonomy" id="266149"/>
    <lineage>
        <taxon>Eukaryota</taxon>
        <taxon>Sar</taxon>
        <taxon>Alveolata</taxon>
        <taxon>Ciliophora</taxon>
        <taxon>Intramacronucleata</taxon>
        <taxon>Oligohymenophorea</taxon>
        <taxon>Scuticociliatia</taxon>
        <taxon>Philasterida</taxon>
        <taxon>Pseudocohnilembidae</taxon>
        <taxon>Pseudocohnilembus</taxon>
    </lineage>
</organism>
<protein>
    <submittedName>
        <fullName evidence="1">Uncharacterized protein</fullName>
    </submittedName>
</protein>
<proteinExistence type="predicted"/>
<evidence type="ECO:0000313" key="1">
    <source>
        <dbReference type="EMBL" id="KRX07535.1"/>
    </source>
</evidence>
<dbReference type="InParanoid" id="A0A0V0QYY3"/>